<gene>
    <name evidence="1" type="ORF">LTR37_021184</name>
</gene>
<comment type="caution">
    <text evidence="1">The sequence shown here is derived from an EMBL/GenBank/DDBJ whole genome shotgun (WGS) entry which is preliminary data.</text>
</comment>
<evidence type="ECO:0000313" key="2">
    <source>
        <dbReference type="Proteomes" id="UP001281147"/>
    </source>
</evidence>
<sequence>MSNGVTLDTISVSSSLPLVTTTLPIGTFFKANRALAITMAELAVLNAPSTSNDGEGIWLQRTGVRKEILALVEQHNREDEVPPFSGPELFVMAVLCSPEESLEAKDVLRWIIKSFSYYRDLALDAYAASAMGGDCQDAAEMVIDDFDEALNSWEAPLIRANTEENALLTAYADRGTLFTVPLGAGRIFLSQWLEPTRTGTFPLLRLPAELRNSVYEMGFSLPMLEIDYYSSSPGHGVALYQRELDDFRKRGDLAVPDGDTLKSAPMQKILALLSTNKQIYNEAMPFFYKINSFYFHNIRSLRVFTTRVPSDRLQHVSHLHISYGGPQKTHLRETKPALAALAQLDGLRTLRINVYDQEWLTMSNKDRLACGRSSKFTKPAQLPGIRDLIIVASKAQNLKLEGMEWGGHGSPGTRIATYLEAEVKKLKASKAESKPVGSGKKKAEALDPDGGNAGSARKRAKTGR</sequence>
<organism evidence="1 2">
    <name type="scientific">Vermiconidia calcicola</name>
    <dbReference type="NCBI Taxonomy" id="1690605"/>
    <lineage>
        <taxon>Eukaryota</taxon>
        <taxon>Fungi</taxon>
        <taxon>Dikarya</taxon>
        <taxon>Ascomycota</taxon>
        <taxon>Pezizomycotina</taxon>
        <taxon>Dothideomycetes</taxon>
        <taxon>Dothideomycetidae</taxon>
        <taxon>Mycosphaerellales</taxon>
        <taxon>Extremaceae</taxon>
        <taxon>Vermiconidia</taxon>
    </lineage>
</organism>
<dbReference type="EMBL" id="JAUTXU010000445">
    <property type="protein sequence ID" value="KAK3680532.1"/>
    <property type="molecule type" value="Genomic_DNA"/>
</dbReference>
<name>A0ACC3M957_9PEZI</name>
<keyword evidence="2" id="KW-1185">Reference proteome</keyword>
<protein>
    <submittedName>
        <fullName evidence="1">Uncharacterized protein</fullName>
    </submittedName>
</protein>
<dbReference type="Proteomes" id="UP001281147">
    <property type="component" value="Unassembled WGS sequence"/>
</dbReference>
<evidence type="ECO:0000313" key="1">
    <source>
        <dbReference type="EMBL" id="KAK3680532.1"/>
    </source>
</evidence>
<proteinExistence type="predicted"/>
<accession>A0ACC3M957</accession>
<reference evidence="1" key="1">
    <citation type="submission" date="2023-07" db="EMBL/GenBank/DDBJ databases">
        <title>Black Yeasts Isolated from many extreme environments.</title>
        <authorList>
            <person name="Coleine C."/>
            <person name="Stajich J.E."/>
            <person name="Selbmann L."/>
        </authorList>
    </citation>
    <scope>NUCLEOTIDE SEQUENCE</scope>
    <source>
        <strain evidence="1">CCFEE 5714</strain>
    </source>
</reference>